<evidence type="ECO:0000256" key="4">
    <source>
        <dbReference type="ARBA" id="ARBA00023277"/>
    </source>
</evidence>
<dbReference type="GO" id="GO:0005737">
    <property type="term" value="C:cytoplasm"/>
    <property type="evidence" value="ECO:0007669"/>
    <property type="project" value="TreeGrafter"/>
</dbReference>
<dbReference type="InterPro" id="IPR015443">
    <property type="entry name" value="Aldose_1-epimerase"/>
</dbReference>
<dbReference type="GO" id="GO:0030246">
    <property type="term" value="F:carbohydrate binding"/>
    <property type="evidence" value="ECO:0007669"/>
    <property type="project" value="InterPro"/>
</dbReference>
<comment type="caution">
    <text evidence="9">The sequence shown here is derived from an EMBL/GenBank/DDBJ whole genome shotgun (WGS) entry which is preliminary data.</text>
</comment>
<dbReference type="NCBIfam" id="NF008277">
    <property type="entry name" value="PRK11055.1"/>
    <property type="match status" value="1"/>
</dbReference>
<evidence type="ECO:0000256" key="2">
    <source>
        <dbReference type="ARBA" id="ARBA00006206"/>
    </source>
</evidence>
<evidence type="ECO:0000313" key="9">
    <source>
        <dbReference type="EMBL" id="OUI79501.1"/>
    </source>
</evidence>
<organism evidence="9 10">
    <name type="scientific">Commensalibacter intestini</name>
    <dbReference type="NCBI Taxonomy" id="479936"/>
    <lineage>
        <taxon>Bacteria</taxon>
        <taxon>Pseudomonadati</taxon>
        <taxon>Pseudomonadota</taxon>
        <taxon>Alphaproteobacteria</taxon>
        <taxon>Acetobacterales</taxon>
        <taxon>Acetobacteraceae</taxon>
    </lineage>
</organism>
<feature type="binding site" evidence="8">
    <location>
        <begin position="88"/>
        <end position="89"/>
    </location>
    <ligand>
        <name>beta-D-galactose</name>
        <dbReference type="ChEBI" id="CHEBI:27667"/>
    </ligand>
</feature>
<sequence>MGNSQFIVNERVYGKTATGEVVKEFTLKNANNIEVKFITYGGAITSIMVPDKHGHFENVVLGFSTLEQYENDPGARPYFGALIGRYANRIAGKFCLDGKEYALALNETPNCLHGGLVGFDKRIWQAEILQQSDEQVSVRLSLESKDGDQGFPGNLSVRVIYSLNNNNEFTMHYQAQTDKTTVVNLTNHSYINLAGEGNGSIEHHRLQLFSSHYTPVDKNMIPTGEIAPVANTPMDFRQSTHIGRHIRDDFDQLFKAIGYDHNWVVDGYPNESARPAAELYDEKSGRKLDLFTTLPGMQVYTGNALKGNLKGYSGKAYRQCEGIAFEPQYYPDSPNHANFPSTVLKPNELFDEKTIYRFSVVA</sequence>
<dbReference type="Pfam" id="PF01263">
    <property type="entry name" value="Aldose_epim"/>
    <property type="match status" value="1"/>
</dbReference>
<evidence type="ECO:0000256" key="7">
    <source>
        <dbReference type="PIRSR" id="PIRSR005096-2"/>
    </source>
</evidence>
<comment type="pathway">
    <text evidence="1 5">Carbohydrate metabolism; hexose metabolism.</text>
</comment>
<dbReference type="RefSeq" id="WP_008853904.1">
    <property type="nucleotide sequence ID" value="NZ_JOPB01000001.1"/>
</dbReference>
<keyword evidence="3 5" id="KW-0413">Isomerase</keyword>
<dbReference type="AlphaFoldDB" id="A0A251ZXX1"/>
<dbReference type="InterPro" id="IPR008183">
    <property type="entry name" value="Aldose_1/G6P_1-epimerase"/>
</dbReference>
<feature type="binding site" evidence="8">
    <location>
        <begin position="188"/>
        <end position="190"/>
    </location>
    <ligand>
        <name>beta-D-galactose</name>
        <dbReference type="ChEBI" id="CHEBI:27667"/>
    </ligand>
</feature>
<feature type="active site" description="Proton donor" evidence="6">
    <location>
        <position position="188"/>
    </location>
</feature>
<dbReference type="InterPro" id="IPR011013">
    <property type="entry name" value="Gal_mutarotase_sf_dom"/>
</dbReference>
<dbReference type="PANTHER" id="PTHR10091:SF0">
    <property type="entry name" value="GALACTOSE MUTAROTASE"/>
    <property type="match status" value="1"/>
</dbReference>
<comment type="catalytic activity">
    <reaction evidence="5">
        <text>alpha-D-glucose = beta-D-glucose</text>
        <dbReference type="Rhea" id="RHEA:10264"/>
        <dbReference type="ChEBI" id="CHEBI:15903"/>
        <dbReference type="ChEBI" id="CHEBI:17925"/>
        <dbReference type="EC" id="5.1.3.3"/>
    </reaction>
</comment>
<feature type="binding site" evidence="7">
    <location>
        <position position="260"/>
    </location>
    <ligand>
        <name>beta-D-galactose</name>
        <dbReference type="ChEBI" id="CHEBI:27667"/>
    </ligand>
</feature>
<evidence type="ECO:0000256" key="3">
    <source>
        <dbReference type="ARBA" id="ARBA00023235"/>
    </source>
</evidence>
<evidence type="ECO:0000256" key="5">
    <source>
        <dbReference type="PIRNR" id="PIRNR005096"/>
    </source>
</evidence>
<dbReference type="UniPathway" id="UPA00242"/>
<gene>
    <name evidence="9" type="ORF">HK18_02825</name>
</gene>
<dbReference type="EMBL" id="JOPB01000001">
    <property type="protein sequence ID" value="OUI79501.1"/>
    <property type="molecule type" value="Genomic_DNA"/>
</dbReference>
<feature type="active site" description="Proton acceptor" evidence="6">
    <location>
        <position position="326"/>
    </location>
</feature>
<dbReference type="Gene3D" id="2.70.98.10">
    <property type="match status" value="1"/>
</dbReference>
<dbReference type="EC" id="5.1.3.3" evidence="5"/>
<dbReference type="CDD" id="cd09019">
    <property type="entry name" value="galactose_mutarotase_like"/>
    <property type="match status" value="1"/>
</dbReference>
<keyword evidence="4 5" id="KW-0119">Carbohydrate metabolism</keyword>
<dbReference type="InterPro" id="IPR047215">
    <property type="entry name" value="Galactose_mutarotase-like"/>
</dbReference>
<proteinExistence type="inferred from homology"/>
<evidence type="ECO:0000256" key="1">
    <source>
        <dbReference type="ARBA" id="ARBA00005028"/>
    </source>
</evidence>
<dbReference type="GO" id="GO:0006006">
    <property type="term" value="P:glucose metabolic process"/>
    <property type="evidence" value="ECO:0007669"/>
    <property type="project" value="TreeGrafter"/>
</dbReference>
<protein>
    <recommendedName>
        <fullName evidence="5">Aldose 1-epimerase</fullName>
        <ecNumber evidence="5">5.1.3.3</ecNumber>
    </recommendedName>
</protein>
<dbReference type="SUPFAM" id="SSF74650">
    <property type="entry name" value="Galactose mutarotase-like"/>
    <property type="match status" value="1"/>
</dbReference>
<evidence type="ECO:0000313" key="10">
    <source>
        <dbReference type="Proteomes" id="UP000194946"/>
    </source>
</evidence>
<dbReference type="InterPro" id="IPR014718">
    <property type="entry name" value="GH-type_carb-bd"/>
</dbReference>
<dbReference type="PIRSF" id="PIRSF005096">
    <property type="entry name" value="GALM"/>
    <property type="match status" value="1"/>
</dbReference>
<dbReference type="Proteomes" id="UP000194946">
    <property type="component" value="Unassembled WGS sequence"/>
</dbReference>
<dbReference type="GO" id="GO:0004034">
    <property type="term" value="F:aldose 1-epimerase activity"/>
    <property type="evidence" value="ECO:0007669"/>
    <property type="project" value="UniProtKB-EC"/>
</dbReference>
<reference evidence="10" key="1">
    <citation type="submission" date="2014-06" db="EMBL/GenBank/DDBJ databases">
        <authorList>
            <person name="Winans N.J."/>
            <person name="Newell P.D."/>
            <person name="Douglas A.E."/>
        </authorList>
    </citation>
    <scope>NUCLEOTIDE SEQUENCE [LARGE SCALE GENOMIC DNA]</scope>
    <source>
        <strain evidence="10">DmL_052</strain>
    </source>
</reference>
<evidence type="ECO:0000256" key="8">
    <source>
        <dbReference type="PIRSR" id="PIRSR005096-3"/>
    </source>
</evidence>
<name>A0A251ZXX1_9PROT</name>
<comment type="similarity">
    <text evidence="2 5">Belongs to the aldose epimerase family.</text>
</comment>
<keyword evidence="10" id="KW-1185">Reference proteome</keyword>
<dbReference type="PANTHER" id="PTHR10091">
    <property type="entry name" value="ALDOSE-1-EPIMERASE"/>
    <property type="match status" value="1"/>
</dbReference>
<accession>A0A251ZXX1</accession>
<dbReference type="GO" id="GO:0033499">
    <property type="term" value="P:galactose catabolic process via UDP-galactose, Leloir pathway"/>
    <property type="evidence" value="ECO:0007669"/>
    <property type="project" value="TreeGrafter"/>
</dbReference>
<evidence type="ECO:0000256" key="6">
    <source>
        <dbReference type="PIRSR" id="PIRSR005096-1"/>
    </source>
</evidence>